<sequence length="341" mass="37284">MRYLTRLPFDIVPCRAGSLALSGRSIERAPVLRMSSDTGGSRGILSFAQRIAPLFISTAVLVGSVNTANNVFGILDNTADELADLLHVDEASPAAVATVKALRPLYEPVKAMSASCTDGIFPEFNDVNDLNDCLLLRSRIVWRTGPQLPLRISQTMKMDDIWKQSTGSSIWGGGLVLAREMEEMGRDFWAGKRVLELGTGTGLGGITAAKLGAAQVVATDRDEAVLQLASRNARENLGARASSFRAAPLEWGTDAPLLRDDKFDVLIGADLTYNREGWTPLLKTVKLAGAPMLLSASERRPDELNELQRFLELNELPYRMLDSPFTRGYASTDVKLFWIEP</sequence>
<dbReference type="SUPFAM" id="SSF53335">
    <property type="entry name" value="S-adenosyl-L-methionine-dependent methyltransferases"/>
    <property type="match status" value="1"/>
</dbReference>
<dbReference type="InterPro" id="IPR029063">
    <property type="entry name" value="SAM-dependent_MTases_sf"/>
</dbReference>
<evidence type="ECO:0000313" key="1">
    <source>
        <dbReference type="EMBL" id="CAE0752348.1"/>
    </source>
</evidence>
<evidence type="ECO:0008006" key="2">
    <source>
        <dbReference type="Google" id="ProtNLM"/>
    </source>
</evidence>
<dbReference type="EMBL" id="HBIZ01008498">
    <property type="protein sequence ID" value="CAE0752348.1"/>
    <property type="molecule type" value="Transcribed_RNA"/>
</dbReference>
<dbReference type="Gene3D" id="3.40.50.150">
    <property type="entry name" value="Vaccinia Virus protein VP39"/>
    <property type="match status" value="1"/>
</dbReference>
<organism evidence="1">
    <name type="scientific">Chrysotila carterae</name>
    <name type="common">Marine alga</name>
    <name type="synonym">Syracosphaera carterae</name>
    <dbReference type="NCBI Taxonomy" id="13221"/>
    <lineage>
        <taxon>Eukaryota</taxon>
        <taxon>Haptista</taxon>
        <taxon>Haptophyta</taxon>
        <taxon>Prymnesiophyceae</taxon>
        <taxon>Isochrysidales</taxon>
        <taxon>Isochrysidaceae</taxon>
        <taxon>Chrysotila</taxon>
    </lineage>
</organism>
<dbReference type="InterPro" id="IPR019410">
    <property type="entry name" value="Methyltransf_16"/>
</dbReference>
<dbReference type="Pfam" id="PF10294">
    <property type="entry name" value="Methyltransf_16"/>
    <property type="match status" value="1"/>
</dbReference>
<dbReference type="AlphaFoldDB" id="A0A7S4B360"/>
<protein>
    <recommendedName>
        <fullName evidence="2">Calmodulin-lysine N-methyltransferase</fullName>
    </recommendedName>
</protein>
<name>A0A7S4B360_CHRCT</name>
<dbReference type="CDD" id="cd02440">
    <property type="entry name" value="AdoMet_MTases"/>
    <property type="match status" value="1"/>
</dbReference>
<dbReference type="PANTHER" id="PTHR14614">
    <property type="entry name" value="HEPATOCELLULAR CARCINOMA-ASSOCIATED ANTIGEN"/>
    <property type="match status" value="1"/>
</dbReference>
<proteinExistence type="predicted"/>
<accession>A0A7S4B360</accession>
<reference evidence="1" key="1">
    <citation type="submission" date="2021-01" db="EMBL/GenBank/DDBJ databases">
        <authorList>
            <person name="Corre E."/>
            <person name="Pelletier E."/>
            <person name="Niang G."/>
            <person name="Scheremetjew M."/>
            <person name="Finn R."/>
            <person name="Kale V."/>
            <person name="Holt S."/>
            <person name="Cochrane G."/>
            <person name="Meng A."/>
            <person name="Brown T."/>
            <person name="Cohen L."/>
        </authorList>
    </citation>
    <scope>NUCLEOTIDE SEQUENCE</scope>
    <source>
        <strain evidence="1">CCMP645</strain>
    </source>
</reference>
<gene>
    <name evidence="1" type="ORF">PCAR00345_LOCUS4933</name>
</gene>